<organism evidence="5 6">
    <name type="scientific">Planosporangium flavigriseum</name>
    <dbReference type="NCBI Taxonomy" id="373681"/>
    <lineage>
        <taxon>Bacteria</taxon>
        <taxon>Bacillati</taxon>
        <taxon>Actinomycetota</taxon>
        <taxon>Actinomycetes</taxon>
        <taxon>Micromonosporales</taxon>
        <taxon>Micromonosporaceae</taxon>
        <taxon>Planosporangium</taxon>
    </lineage>
</organism>
<evidence type="ECO:0000256" key="1">
    <source>
        <dbReference type="ARBA" id="ARBA00004924"/>
    </source>
</evidence>
<evidence type="ECO:0000259" key="4">
    <source>
        <dbReference type="Pfam" id="PF06276"/>
    </source>
</evidence>
<evidence type="ECO:0000256" key="2">
    <source>
        <dbReference type="ARBA" id="ARBA00007832"/>
    </source>
</evidence>
<dbReference type="Gene3D" id="1.10.510.40">
    <property type="match status" value="1"/>
</dbReference>
<proteinExistence type="inferred from homology"/>
<dbReference type="Proteomes" id="UP000653674">
    <property type="component" value="Unassembled WGS sequence"/>
</dbReference>
<gene>
    <name evidence="5" type="ORF">Pfl04_42670</name>
</gene>
<comment type="pathway">
    <text evidence="1">Siderophore biosynthesis.</text>
</comment>
<evidence type="ECO:0000313" key="6">
    <source>
        <dbReference type="Proteomes" id="UP000653674"/>
    </source>
</evidence>
<dbReference type="PANTHER" id="PTHR34384:SF5">
    <property type="entry name" value="L-2,3-DIAMINOPROPANOATE--CITRATE LIGASE"/>
    <property type="match status" value="1"/>
</dbReference>
<feature type="domain" description="Aerobactin siderophore biosynthesis IucA/IucC-like C-terminal" evidence="4">
    <location>
        <begin position="351"/>
        <end position="507"/>
    </location>
</feature>
<sequence>MIVRVLDALLREDHLGLSSRGHPAGEGWWEVPGVPAGASLLLAIRPDGFLADRRVAAPLVLIRDPYGEVSLDRLPDILAALTPRGDEEAEAGWAAFVAECHADLAARRLAATAEAALWRKVGDRLPAGPRGALLAEAIAAHADHPVHPTSRCRHGLTDDELRAYAPEFAPRFALRWAAVPGATVVGSLPHWWPAPATVGLAEDAGPLLPVHPLTAARLDLPLAPEPYLDVTPTLSMRTVAVLADPTAHLKLPLPTATLGARNRRTIAPGTLADGAAVQRLLETIVTREPRFTGRIRHADESTYGHAGDENLAWLLRRYPSDLDGATVLPVAALAADGPGGPLAGRLPAGVLDAYLDLLIDWHVALWLRYGVALEAHQQNISLVLATDGGVSLLYKDNDGARIHVDRLAAALGQPVTADNFADHRIAVADPAELADVFTTITLHLCAAAPLYALRERGLDVVDPTTALRSRLLTALGRWTDPADPASVAAATLLVQRVLEAPRLPVKAMVTAGTLLPKQRLGCADVNKYYRRTGPNYLAGVPR</sequence>
<dbReference type="InterPro" id="IPR007310">
    <property type="entry name" value="Aerobactin_biosyn_IucA/IucC_N"/>
</dbReference>
<dbReference type="Pfam" id="PF04183">
    <property type="entry name" value="IucA_IucC"/>
    <property type="match status" value="1"/>
</dbReference>
<dbReference type="PANTHER" id="PTHR34384">
    <property type="entry name" value="L-2,3-DIAMINOPROPANOATE--CITRATE LIGASE"/>
    <property type="match status" value="1"/>
</dbReference>
<accession>A0A8J3LMF7</accession>
<protein>
    <recommendedName>
        <fullName evidence="7">Siderophore synthetase component</fullName>
    </recommendedName>
</protein>
<dbReference type="GO" id="GO:0016881">
    <property type="term" value="F:acid-amino acid ligase activity"/>
    <property type="evidence" value="ECO:0007669"/>
    <property type="project" value="UniProtKB-ARBA"/>
</dbReference>
<keyword evidence="6" id="KW-1185">Reference proteome</keyword>
<dbReference type="GO" id="GO:0019290">
    <property type="term" value="P:siderophore biosynthetic process"/>
    <property type="evidence" value="ECO:0007669"/>
    <property type="project" value="InterPro"/>
</dbReference>
<evidence type="ECO:0000313" key="5">
    <source>
        <dbReference type="EMBL" id="GIG75863.1"/>
    </source>
</evidence>
<comment type="caution">
    <text evidence="5">The sequence shown here is derived from an EMBL/GenBank/DDBJ whole genome shotgun (WGS) entry which is preliminary data.</text>
</comment>
<dbReference type="AlphaFoldDB" id="A0A8J3LMF7"/>
<dbReference type="InterPro" id="IPR022770">
    <property type="entry name" value="IucA/IucC-like_C"/>
</dbReference>
<name>A0A8J3LMF7_9ACTN</name>
<evidence type="ECO:0000259" key="3">
    <source>
        <dbReference type="Pfam" id="PF04183"/>
    </source>
</evidence>
<feature type="domain" description="Aerobactin siderophore biosynthesis IucA/IucC N-terminal" evidence="3">
    <location>
        <begin position="142"/>
        <end position="334"/>
    </location>
</feature>
<comment type="similarity">
    <text evidence="2">Belongs to the IucA/IucC family.</text>
</comment>
<dbReference type="Pfam" id="PF06276">
    <property type="entry name" value="FhuF"/>
    <property type="match status" value="1"/>
</dbReference>
<dbReference type="InterPro" id="IPR037455">
    <property type="entry name" value="LucA/IucC-like"/>
</dbReference>
<evidence type="ECO:0008006" key="7">
    <source>
        <dbReference type="Google" id="ProtNLM"/>
    </source>
</evidence>
<reference evidence="5" key="1">
    <citation type="submission" date="2021-01" db="EMBL/GenBank/DDBJ databases">
        <title>Whole genome shotgun sequence of Planosporangium flavigriseum NBRC 105377.</title>
        <authorList>
            <person name="Komaki H."/>
            <person name="Tamura T."/>
        </authorList>
    </citation>
    <scope>NUCLEOTIDE SEQUENCE</scope>
    <source>
        <strain evidence="5">NBRC 105377</strain>
    </source>
</reference>
<dbReference type="EMBL" id="BONU01000039">
    <property type="protein sequence ID" value="GIG75863.1"/>
    <property type="molecule type" value="Genomic_DNA"/>
</dbReference>